<reference evidence="2" key="1">
    <citation type="journal article" date="2013" name="Genetics">
        <title>The draft genome and transcriptome of Panagrellus redivivus are shaped by the harsh demands of a free-living lifestyle.</title>
        <authorList>
            <person name="Srinivasan J."/>
            <person name="Dillman A.R."/>
            <person name="Macchietto M.G."/>
            <person name="Heikkinen L."/>
            <person name="Lakso M."/>
            <person name="Fracchia K.M."/>
            <person name="Antoshechkin I."/>
            <person name="Mortazavi A."/>
            <person name="Wong G."/>
            <person name="Sternberg P.W."/>
        </authorList>
    </citation>
    <scope>NUCLEOTIDE SEQUENCE [LARGE SCALE GENOMIC DNA]</scope>
    <source>
        <strain evidence="2">MT8872</strain>
    </source>
</reference>
<protein>
    <submittedName>
        <fullName evidence="3">HMG box domain-containing protein</fullName>
    </submittedName>
</protein>
<dbReference type="AlphaFoldDB" id="A0A7E4VTD7"/>
<organism evidence="2 3">
    <name type="scientific">Panagrellus redivivus</name>
    <name type="common">Microworm</name>
    <dbReference type="NCBI Taxonomy" id="6233"/>
    <lineage>
        <taxon>Eukaryota</taxon>
        <taxon>Metazoa</taxon>
        <taxon>Ecdysozoa</taxon>
        <taxon>Nematoda</taxon>
        <taxon>Chromadorea</taxon>
        <taxon>Rhabditida</taxon>
        <taxon>Tylenchina</taxon>
        <taxon>Panagrolaimomorpha</taxon>
        <taxon>Panagrolaimoidea</taxon>
        <taxon>Panagrolaimidae</taxon>
        <taxon>Panagrellus</taxon>
    </lineage>
</organism>
<name>A0A7E4VTD7_PANRE</name>
<evidence type="ECO:0000313" key="3">
    <source>
        <dbReference type="WBParaSite" id="Pan_g23954.t1"/>
    </source>
</evidence>
<feature type="region of interest" description="Disordered" evidence="1">
    <location>
        <begin position="60"/>
        <end position="111"/>
    </location>
</feature>
<dbReference type="WBParaSite" id="Pan_g23954.t1">
    <property type="protein sequence ID" value="Pan_g23954.t1"/>
    <property type="gene ID" value="Pan_g23954"/>
</dbReference>
<evidence type="ECO:0000256" key="1">
    <source>
        <dbReference type="SAM" id="MobiDB-lite"/>
    </source>
</evidence>
<sequence length="111" mass="11989">MQHKVPKTIFAVAFLRKSPTGSNAIRKIPINYFGKLEIPNPWMKHMPENKASWRERAVKEEAERNAKAAAAEAAAANEAPATENEEAERNAKAAAAEAAAANEAPATENGH</sequence>
<feature type="compositionally biased region" description="Low complexity" evidence="1">
    <location>
        <begin position="67"/>
        <end position="82"/>
    </location>
</feature>
<proteinExistence type="predicted"/>
<keyword evidence="2" id="KW-1185">Reference proteome</keyword>
<feature type="compositionally biased region" description="Low complexity" evidence="1">
    <location>
        <begin position="92"/>
        <end position="111"/>
    </location>
</feature>
<accession>A0A7E4VTD7</accession>
<reference evidence="3" key="2">
    <citation type="submission" date="2020-10" db="UniProtKB">
        <authorList>
            <consortium name="WormBaseParasite"/>
        </authorList>
    </citation>
    <scope>IDENTIFICATION</scope>
</reference>
<dbReference type="Proteomes" id="UP000492821">
    <property type="component" value="Unassembled WGS sequence"/>
</dbReference>
<evidence type="ECO:0000313" key="2">
    <source>
        <dbReference type="Proteomes" id="UP000492821"/>
    </source>
</evidence>